<dbReference type="Proteomes" id="UP000683360">
    <property type="component" value="Unassembled WGS sequence"/>
</dbReference>
<evidence type="ECO:0000313" key="2">
    <source>
        <dbReference type="Proteomes" id="UP000683360"/>
    </source>
</evidence>
<comment type="caution">
    <text evidence="1">The sequence shown here is derived from an EMBL/GenBank/DDBJ whole genome shotgun (WGS) entry which is preliminary data.</text>
</comment>
<dbReference type="AlphaFoldDB" id="A0A8S3UIZ6"/>
<dbReference type="OrthoDB" id="10343317at2759"/>
<proteinExistence type="predicted"/>
<dbReference type="EMBL" id="CAJPWZ010002701">
    <property type="protein sequence ID" value="CAG2243380.1"/>
    <property type="molecule type" value="Genomic_DNA"/>
</dbReference>
<keyword evidence="2" id="KW-1185">Reference proteome</keyword>
<gene>
    <name evidence="1" type="ORF">MEDL_55527</name>
</gene>
<evidence type="ECO:0000313" key="1">
    <source>
        <dbReference type="EMBL" id="CAG2243380.1"/>
    </source>
</evidence>
<accession>A0A8S3UIZ6</accession>
<organism evidence="1 2">
    <name type="scientific">Mytilus edulis</name>
    <name type="common">Blue mussel</name>
    <dbReference type="NCBI Taxonomy" id="6550"/>
    <lineage>
        <taxon>Eukaryota</taxon>
        <taxon>Metazoa</taxon>
        <taxon>Spiralia</taxon>
        <taxon>Lophotrochozoa</taxon>
        <taxon>Mollusca</taxon>
        <taxon>Bivalvia</taxon>
        <taxon>Autobranchia</taxon>
        <taxon>Pteriomorphia</taxon>
        <taxon>Mytilida</taxon>
        <taxon>Mytiloidea</taxon>
        <taxon>Mytilidae</taxon>
        <taxon>Mytilinae</taxon>
        <taxon>Mytilus</taxon>
    </lineage>
</organism>
<name>A0A8S3UIZ6_MYTED</name>
<protein>
    <submittedName>
        <fullName evidence="1">Uncharacterized protein</fullName>
    </submittedName>
</protein>
<reference evidence="1" key="1">
    <citation type="submission" date="2021-03" db="EMBL/GenBank/DDBJ databases">
        <authorList>
            <person name="Bekaert M."/>
        </authorList>
    </citation>
    <scope>NUCLEOTIDE SEQUENCE</scope>
</reference>
<sequence length="212" mass="23507">MRRQNTVDGSDLTIKPEDTITELDNEKQVNENLSNIIVSEQKHKTEVKQEDCEGGLSSTDLELSVQEVTEISGCIECVKAIPVFSSDEIDEGDHIAFAGAIYDHHAIVVAKLAGEKFEIIEATNTISGVAVGMFLGKKALIGSSVKSFDFAKQNLRVIAYRIRQHSKRIPLNVLGIFVMVEEIVKHINMIFSTTIVNISQHIALPEENLVFR</sequence>